<keyword evidence="4 10" id="KW-0812">Transmembrane</keyword>
<name>A0A7R8ZLC2_9CRUS</name>
<feature type="binding site" evidence="8">
    <location>
        <position position="106"/>
    </location>
    <ligand>
        <name>Na(+)</name>
        <dbReference type="ChEBI" id="CHEBI:29101"/>
        <label>1</label>
    </ligand>
</feature>
<feature type="binding site" evidence="8">
    <location>
        <position position="105"/>
    </location>
    <ligand>
        <name>Na(+)</name>
        <dbReference type="ChEBI" id="CHEBI:29101"/>
        <label>1</label>
    </ligand>
</feature>
<keyword evidence="8" id="KW-0479">Metal-binding</keyword>
<keyword evidence="6 10" id="KW-1133">Transmembrane helix</keyword>
<dbReference type="EMBL" id="OB660342">
    <property type="protein sequence ID" value="CAD7224288.1"/>
    <property type="molecule type" value="Genomic_DNA"/>
</dbReference>
<dbReference type="InterPro" id="IPR037272">
    <property type="entry name" value="SNS_sf"/>
</dbReference>
<feature type="binding site" evidence="8">
    <location>
        <position position="110"/>
    </location>
    <ligand>
        <name>Na(+)</name>
        <dbReference type="ChEBI" id="CHEBI:29101"/>
        <label>1</label>
    </ligand>
</feature>
<feature type="compositionally biased region" description="Polar residues" evidence="9">
    <location>
        <begin position="10"/>
        <end position="22"/>
    </location>
</feature>
<evidence type="ECO:0000256" key="9">
    <source>
        <dbReference type="SAM" id="MobiDB-lite"/>
    </source>
</evidence>
<dbReference type="GO" id="GO:0006865">
    <property type="term" value="P:amino acid transport"/>
    <property type="evidence" value="ECO:0007669"/>
    <property type="project" value="TreeGrafter"/>
</dbReference>
<dbReference type="OrthoDB" id="6376486at2759"/>
<comment type="similarity">
    <text evidence="2">Belongs to the sodium:neurotransmitter symporter (SNF) (TC 2.A.22) family.</text>
</comment>
<sequence>MASTEETRQKSISRASKEQSSTPLTKADMKACYFFPGTLFLSKSIAAKEEGGLVYDEITRSESLPSSFKTLEQRLVEAKKLRGDLPKRGIWENTWEYIMNLVCYAVGLGNIWRFPFVLYEAGGGAFLPIYWIVVAVCGIPTFFMELCLGQYSGLNGSILFGRMCPLFQGVGLVDVALL</sequence>
<evidence type="ECO:0000256" key="2">
    <source>
        <dbReference type="ARBA" id="ARBA00006459"/>
    </source>
</evidence>
<dbReference type="GO" id="GO:0005886">
    <property type="term" value="C:plasma membrane"/>
    <property type="evidence" value="ECO:0007669"/>
    <property type="project" value="TreeGrafter"/>
</dbReference>
<keyword evidence="3" id="KW-0813">Transport</keyword>
<dbReference type="AlphaFoldDB" id="A0A7R8ZLC2"/>
<keyword evidence="5" id="KW-0769">Symport</keyword>
<dbReference type="PRINTS" id="PR00176">
    <property type="entry name" value="NANEUSMPORT"/>
</dbReference>
<dbReference type="PANTHER" id="PTHR11616:SF240">
    <property type="entry name" value="BLOATED TUBULES, ISOFORM B-RELATED"/>
    <property type="match status" value="1"/>
</dbReference>
<evidence type="ECO:0000313" key="11">
    <source>
        <dbReference type="EMBL" id="CAD7224288.1"/>
    </source>
</evidence>
<feature type="transmembrane region" description="Helical" evidence="10">
    <location>
        <begin position="128"/>
        <end position="148"/>
    </location>
</feature>
<dbReference type="PROSITE" id="PS50267">
    <property type="entry name" value="NA_NEUROTRAN_SYMP_3"/>
    <property type="match status" value="1"/>
</dbReference>
<evidence type="ECO:0000256" key="5">
    <source>
        <dbReference type="ARBA" id="ARBA00022847"/>
    </source>
</evidence>
<keyword evidence="8" id="KW-0915">Sodium</keyword>
<reference evidence="11" key="1">
    <citation type="submission" date="2020-11" db="EMBL/GenBank/DDBJ databases">
        <authorList>
            <person name="Tran Van P."/>
        </authorList>
    </citation>
    <scope>NUCLEOTIDE SEQUENCE</scope>
</reference>
<feature type="transmembrane region" description="Helical" evidence="10">
    <location>
        <begin position="97"/>
        <end position="116"/>
    </location>
</feature>
<accession>A0A7R8ZLC2</accession>
<evidence type="ECO:0000256" key="4">
    <source>
        <dbReference type="ARBA" id="ARBA00022692"/>
    </source>
</evidence>
<dbReference type="GO" id="GO:0015293">
    <property type="term" value="F:symporter activity"/>
    <property type="evidence" value="ECO:0007669"/>
    <property type="project" value="UniProtKB-KW"/>
</dbReference>
<gene>
    <name evidence="11" type="ORF">CTOB1V02_LOCUS2256</name>
</gene>
<evidence type="ECO:0000256" key="10">
    <source>
        <dbReference type="SAM" id="Phobius"/>
    </source>
</evidence>
<proteinExistence type="inferred from homology"/>
<protein>
    <submittedName>
        <fullName evidence="11">Uncharacterized protein</fullName>
    </submittedName>
</protein>
<evidence type="ECO:0000256" key="7">
    <source>
        <dbReference type="ARBA" id="ARBA00023136"/>
    </source>
</evidence>
<keyword evidence="7 10" id="KW-0472">Membrane</keyword>
<dbReference type="Pfam" id="PF00209">
    <property type="entry name" value="SNF"/>
    <property type="match status" value="1"/>
</dbReference>
<evidence type="ECO:0000256" key="6">
    <source>
        <dbReference type="ARBA" id="ARBA00022989"/>
    </source>
</evidence>
<dbReference type="GO" id="GO:0035725">
    <property type="term" value="P:sodium ion transmembrane transport"/>
    <property type="evidence" value="ECO:0007669"/>
    <property type="project" value="TreeGrafter"/>
</dbReference>
<dbReference type="PANTHER" id="PTHR11616">
    <property type="entry name" value="SODIUM/CHLORIDE DEPENDENT TRANSPORTER"/>
    <property type="match status" value="1"/>
</dbReference>
<feature type="region of interest" description="Disordered" evidence="9">
    <location>
        <begin position="1"/>
        <end position="22"/>
    </location>
</feature>
<organism evidence="11">
    <name type="scientific">Cyprideis torosa</name>
    <dbReference type="NCBI Taxonomy" id="163714"/>
    <lineage>
        <taxon>Eukaryota</taxon>
        <taxon>Metazoa</taxon>
        <taxon>Ecdysozoa</taxon>
        <taxon>Arthropoda</taxon>
        <taxon>Crustacea</taxon>
        <taxon>Oligostraca</taxon>
        <taxon>Ostracoda</taxon>
        <taxon>Podocopa</taxon>
        <taxon>Podocopida</taxon>
        <taxon>Cytherocopina</taxon>
        <taxon>Cytheroidea</taxon>
        <taxon>Cytherideidae</taxon>
        <taxon>Cyprideis</taxon>
    </lineage>
</organism>
<dbReference type="SUPFAM" id="SSF161070">
    <property type="entry name" value="SNF-like"/>
    <property type="match status" value="1"/>
</dbReference>
<dbReference type="InterPro" id="IPR000175">
    <property type="entry name" value="Na/ntran_symport"/>
</dbReference>
<evidence type="ECO:0000256" key="3">
    <source>
        <dbReference type="ARBA" id="ARBA00022448"/>
    </source>
</evidence>
<dbReference type="GO" id="GO:0046872">
    <property type="term" value="F:metal ion binding"/>
    <property type="evidence" value="ECO:0007669"/>
    <property type="project" value="UniProtKB-KW"/>
</dbReference>
<comment type="subcellular location">
    <subcellularLocation>
        <location evidence="1">Membrane</location>
        <topology evidence="1">Multi-pass membrane protein</topology>
    </subcellularLocation>
</comment>
<evidence type="ECO:0000256" key="1">
    <source>
        <dbReference type="ARBA" id="ARBA00004141"/>
    </source>
</evidence>
<evidence type="ECO:0000256" key="8">
    <source>
        <dbReference type="PIRSR" id="PIRSR600175-1"/>
    </source>
</evidence>